<sequence>MPTPGILYAAGRITSPDLTPAAFTEWYNTVHIREVLSIPSGPPRAYRFENTATTTDAPTHPPYLALYPVDDLSIVSSPHFAALSDTHPLLPHGASYLSLTAFDVRVYATVETYTKDTAASAPTPTPTHALTLALAPSSSTSPTQLTAWTRAAHRALADRVPGYVRCTRYSLVAAPLANARPRGEGEAVPSELLVCEFAGEGVPSVQELEKIVRAAEGGEAVVGGAGILEQDLWGLVFEGRKEDVDGEGGKA</sequence>
<name>A0A6A6B7K9_9PEZI</name>
<reference evidence="1" key="1">
    <citation type="journal article" date="2020" name="Stud. Mycol.">
        <title>101 Dothideomycetes genomes: a test case for predicting lifestyles and emergence of pathogens.</title>
        <authorList>
            <person name="Haridas S."/>
            <person name="Albert R."/>
            <person name="Binder M."/>
            <person name="Bloem J."/>
            <person name="Labutti K."/>
            <person name="Salamov A."/>
            <person name="Andreopoulos B."/>
            <person name="Baker S."/>
            <person name="Barry K."/>
            <person name="Bills G."/>
            <person name="Bluhm B."/>
            <person name="Cannon C."/>
            <person name="Castanera R."/>
            <person name="Culley D."/>
            <person name="Daum C."/>
            <person name="Ezra D."/>
            <person name="Gonzalez J."/>
            <person name="Henrissat B."/>
            <person name="Kuo A."/>
            <person name="Liang C."/>
            <person name="Lipzen A."/>
            <person name="Lutzoni F."/>
            <person name="Magnuson J."/>
            <person name="Mondo S."/>
            <person name="Nolan M."/>
            <person name="Ohm R."/>
            <person name="Pangilinan J."/>
            <person name="Park H.-J."/>
            <person name="Ramirez L."/>
            <person name="Alfaro M."/>
            <person name="Sun H."/>
            <person name="Tritt A."/>
            <person name="Yoshinaga Y."/>
            <person name="Zwiers L.-H."/>
            <person name="Turgeon B."/>
            <person name="Goodwin S."/>
            <person name="Spatafora J."/>
            <person name="Crous P."/>
            <person name="Grigoriev I."/>
        </authorList>
    </citation>
    <scope>NUCLEOTIDE SEQUENCE</scope>
    <source>
        <strain evidence="1">CBS 121167</strain>
    </source>
</reference>
<protein>
    <recommendedName>
        <fullName evidence="3">EthD domain-containing protein</fullName>
    </recommendedName>
</protein>
<evidence type="ECO:0000313" key="2">
    <source>
        <dbReference type="Proteomes" id="UP000799438"/>
    </source>
</evidence>
<dbReference type="EMBL" id="ML995491">
    <property type="protein sequence ID" value="KAF2140040.1"/>
    <property type="molecule type" value="Genomic_DNA"/>
</dbReference>
<dbReference type="RefSeq" id="XP_033395753.1">
    <property type="nucleotide sequence ID" value="XM_033544288.1"/>
</dbReference>
<dbReference type="AlphaFoldDB" id="A0A6A6B7K9"/>
<dbReference type="OrthoDB" id="3860023at2759"/>
<keyword evidence="2" id="KW-1185">Reference proteome</keyword>
<gene>
    <name evidence="1" type="ORF">K452DRAFT_320112</name>
</gene>
<evidence type="ECO:0000313" key="1">
    <source>
        <dbReference type="EMBL" id="KAF2140040.1"/>
    </source>
</evidence>
<organism evidence="1 2">
    <name type="scientific">Aplosporella prunicola CBS 121167</name>
    <dbReference type="NCBI Taxonomy" id="1176127"/>
    <lineage>
        <taxon>Eukaryota</taxon>
        <taxon>Fungi</taxon>
        <taxon>Dikarya</taxon>
        <taxon>Ascomycota</taxon>
        <taxon>Pezizomycotina</taxon>
        <taxon>Dothideomycetes</taxon>
        <taxon>Dothideomycetes incertae sedis</taxon>
        <taxon>Botryosphaeriales</taxon>
        <taxon>Aplosporellaceae</taxon>
        <taxon>Aplosporella</taxon>
    </lineage>
</organism>
<proteinExistence type="predicted"/>
<dbReference type="Proteomes" id="UP000799438">
    <property type="component" value="Unassembled WGS sequence"/>
</dbReference>
<evidence type="ECO:0008006" key="3">
    <source>
        <dbReference type="Google" id="ProtNLM"/>
    </source>
</evidence>
<accession>A0A6A6B7K9</accession>
<dbReference type="GeneID" id="54301784"/>